<keyword evidence="3" id="KW-1185">Reference proteome</keyword>
<evidence type="ECO:0000313" key="2">
    <source>
        <dbReference type="EMBL" id="WPU64151.1"/>
    </source>
</evidence>
<feature type="signal peptide" evidence="1">
    <location>
        <begin position="1"/>
        <end position="17"/>
    </location>
</feature>
<dbReference type="KEGG" id="psti:SOO65_15765"/>
<proteinExistence type="predicted"/>
<evidence type="ECO:0000313" key="3">
    <source>
        <dbReference type="Proteomes" id="UP001324634"/>
    </source>
</evidence>
<evidence type="ECO:0008006" key="4">
    <source>
        <dbReference type="Google" id="ProtNLM"/>
    </source>
</evidence>
<dbReference type="AlphaFoldDB" id="A0AAX4HLP8"/>
<evidence type="ECO:0000256" key="1">
    <source>
        <dbReference type="SAM" id="SignalP"/>
    </source>
</evidence>
<dbReference type="Proteomes" id="UP001324634">
    <property type="component" value="Chromosome"/>
</dbReference>
<accession>A0AAX4HLP8</accession>
<organism evidence="2 3">
    <name type="scientific">Peredibacter starrii</name>
    <dbReference type="NCBI Taxonomy" id="28202"/>
    <lineage>
        <taxon>Bacteria</taxon>
        <taxon>Pseudomonadati</taxon>
        <taxon>Bdellovibrionota</taxon>
        <taxon>Bacteriovoracia</taxon>
        <taxon>Bacteriovoracales</taxon>
        <taxon>Bacteriovoracaceae</taxon>
        <taxon>Peredibacter</taxon>
    </lineage>
</organism>
<feature type="chain" id="PRO_5043847743" description="Cysteine rich repeat-containing protein" evidence="1">
    <location>
        <begin position="18"/>
        <end position="86"/>
    </location>
</feature>
<sequence>MRFLFIMILSFSLNALADMEHISGQGSMPPSKELSASRSCFQEIAEEGCGHPIEDQEYFHTCLSDKISELSSNCQNFFGRLYGKKK</sequence>
<protein>
    <recommendedName>
        <fullName evidence="4">Cysteine rich repeat-containing protein</fullName>
    </recommendedName>
</protein>
<gene>
    <name evidence="2" type="ORF">SOO65_15765</name>
</gene>
<dbReference type="EMBL" id="CP139487">
    <property type="protein sequence ID" value="WPU64151.1"/>
    <property type="molecule type" value="Genomic_DNA"/>
</dbReference>
<name>A0AAX4HLP8_9BACT</name>
<keyword evidence="1" id="KW-0732">Signal</keyword>
<dbReference type="RefSeq" id="WP_321392395.1">
    <property type="nucleotide sequence ID" value="NZ_CP139487.1"/>
</dbReference>
<reference evidence="2 3" key="1">
    <citation type="submission" date="2023-11" db="EMBL/GenBank/DDBJ databases">
        <title>Peredibacter starrii A3.12.</title>
        <authorList>
            <person name="Mitchell R.J."/>
        </authorList>
    </citation>
    <scope>NUCLEOTIDE SEQUENCE [LARGE SCALE GENOMIC DNA]</scope>
    <source>
        <strain evidence="2 3">A3.12</strain>
    </source>
</reference>